<feature type="transmembrane region" description="Helical" evidence="7">
    <location>
        <begin position="339"/>
        <end position="367"/>
    </location>
</feature>
<evidence type="ECO:0000256" key="7">
    <source>
        <dbReference type="SAM" id="Phobius"/>
    </source>
</evidence>
<evidence type="ECO:0000259" key="8">
    <source>
        <dbReference type="PROSITE" id="PS50156"/>
    </source>
</evidence>
<dbReference type="InterPro" id="IPR004869">
    <property type="entry name" value="MMPL_dom"/>
</dbReference>
<feature type="transmembrane region" description="Helical" evidence="7">
    <location>
        <begin position="686"/>
        <end position="710"/>
    </location>
</feature>
<evidence type="ECO:0000256" key="3">
    <source>
        <dbReference type="ARBA" id="ARBA00022475"/>
    </source>
</evidence>
<keyword evidence="3" id="KW-1003">Cell membrane</keyword>
<feature type="transmembrane region" description="Helical" evidence="7">
    <location>
        <begin position="646"/>
        <end position="665"/>
    </location>
</feature>
<protein>
    <submittedName>
        <fullName evidence="9">RND superfamily putative drug exporter</fullName>
    </submittedName>
</protein>
<evidence type="ECO:0000256" key="5">
    <source>
        <dbReference type="ARBA" id="ARBA00022989"/>
    </source>
</evidence>
<dbReference type="AlphaFoldDB" id="A0A7W7M3U1"/>
<dbReference type="GO" id="GO:0005886">
    <property type="term" value="C:plasma membrane"/>
    <property type="evidence" value="ECO:0007669"/>
    <property type="project" value="UniProtKB-SubCell"/>
</dbReference>
<evidence type="ECO:0000313" key="10">
    <source>
        <dbReference type="Proteomes" id="UP000540191"/>
    </source>
</evidence>
<evidence type="ECO:0000256" key="1">
    <source>
        <dbReference type="ARBA" id="ARBA00004651"/>
    </source>
</evidence>
<dbReference type="SUPFAM" id="SSF82866">
    <property type="entry name" value="Multidrug efflux transporter AcrB transmembrane domain"/>
    <property type="match status" value="2"/>
</dbReference>
<keyword evidence="10" id="KW-1185">Reference proteome</keyword>
<feature type="transmembrane region" description="Helical" evidence="7">
    <location>
        <begin position="426"/>
        <end position="446"/>
    </location>
</feature>
<evidence type="ECO:0000313" key="9">
    <source>
        <dbReference type="EMBL" id="MBB4735903.1"/>
    </source>
</evidence>
<comment type="similarity">
    <text evidence="2">Belongs to the resistance-nodulation-cell division (RND) (TC 2.A.6) family. MmpL subfamily.</text>
</comment>
<keyword evidence="4 7" id="KW-0812">Transmembrane</keyword>
<organism evidence="9 10">
    <name type="scientific">Micrococcus cohnii</name>
    <dbReference type="NCBI Taxonomy" id="993416"/>
    <lineage>
        <taxon>Bacteria</taxon>
        <taxon>Bacillati</taxon>
        <taxon>Actinomycetota</taxon>
        <taxon>Actinomycetes</taxon>
        <taxon>Micrococcales</taxon>
        <taxon>Micrococcaceae</taxon>
        <taxon>Micrococcus</taxon>
    </lineage>
</organism>
<dbReference type="Gene3D" id="1.20.1640.10">
    <property type="entry name" value="Multidrug efflux transporter AcrB transmembrane domain"/>
    <property type="match status" value="2"/>
</dbReference>
<feature type="domain" description="SSD" evidence="8">
    <location>
        <begin position="608"/>
        <end position="741"/>
    </location>
</feature>
<reference evidence="9 10" key="1">
    <citation type="submission" date="2020-08" db="EMBL/GenBank/DDBJ databases">
        <title>Sequencing the genomes of 1000 actinobacteria strains.</title>
        <authorList>
            <person name="Klenk H.-P."/>
        </authorList>
    </citation>
    <scope>NUCLEOTIDE SEQUENCE [LARGE SCALE GENOMIC DNA]</scope>
    <source>
        <strain evidence="9 10">DSM 23974</strain>
    </source>
</reference>
<feature type="transmembrane region" description="Helical" evidence="7">
    <location>
        <begin position="610"/>
        <end position="634"/>
    </location>
</feature>
<evidence type="ECO:0000256" key="6">
    <source>
        <dbReference type="ARBA" id="ARBA00023136"/>
    </source>
</evidence>
<gene>
    <name evidence="9" type="ORF">HDA30_001411</name>
</gene>
<comment type="subcellular location">
    <subcellularLocation>
        <location evidence="1">Cell membrane</location>
        <topology evidence="1">Multi-pass membrane protein</topology>
    </subcellularLocation>
</comment>
<dbReference type="Pfam" id="PF03176">
    <property type="entry name" value="MMPL"/>
    <property type="match status" value="2"/>
</dbReference>
<feature type="transmembrane region" description="Helical" evidence="7">
    <location>
        <begin position="39"/>
        <end position="59"/>
    </location>
</feature>
<feature type="transmembrane region" description="Helical" evidence="7">
    <location>
        <begin position="264"/>
        <end position="283"/>
    </location>
</feature>
<dbReference type="Proteomes" id="UP000540191">
    <property type="component" value="Unassembled WGS sequence"/>
</dbReference>
<feature type="domain" description="SSD" evidence="8">
    <location>
        <begin position="266"/>
        <end position="361"/>
    </location>
</feature>
<dbReference type="InterPro" id="IPR000731">
    <property type="entry name" value="SSD"/>
</dbReference>
<dbReference type="PANTHER" id="PTHR33406">
    <property type="entry name" value="MEMBRANE PROTEIN MJ1562-RELATED"/>
    <property type="match status" value="1"/>
</dbReference>
<feature type="transmembrane region" description="Helical" evidence="7">
    <location>
        <begin position="231"/>
        <end position="252"/>
    </location>
</feature>
<proteinExistence type="inferred from homology"/>
<feature type="transmembrane region" description="Helical" evidence="7">
    <location>
        <begin position="584"/>
        <end position="603"/>
    </location>
</feature>
<feature type="transmembrane region" description="Helical" evidence="7">
    <location>
        <begin position="199"/>
        <end position="224"/>
    </location>
</feature>
<accession>A0A7W7M3U1</accession>
<keyword evidence="5 7" id="KW-1133">Transmembrane helix</keyword>
<dbReference type="PROSITE" id="PS50156">
    <property type="entry name" value="SSD"/>
    <property type="match status" value="2"/>
</dbReference>
<comment type="caution">
    <text evidence="9">The sequence shown here is derived from an EMBL/GenBank/DDBJ whole genome shotgun (WGS) entry which is preliminary data.</text>
</comment>
<dbReference type="EMBL" id="JACHNA010000001">
    <property type="protein sequence ID" value="MBB4735903.1"/>
    <property type="molecule type" value="Genomic_DNA"/>
</dbReference>
<evidence type="ECO:0000256" key="4">
    <source>
        <dbReference type="ARBA" id="ARBA00022692"/>
    </source>
</evidence>
<evidence type="ECO:0000256" key="2">
    <source>
        <dbReference type="ARBA" id="ARBA00010157"/>
    </source>
</evidence>
<name>A0A7W7M3U1_9MICC</name>
<dbReference type="PANTHER" id="PTHR33406:SF6">
    <property type="entry name" value="MEMBRANE PROTEIN YDGH-RELATED"/>
    <property type="match status" value="1"/>
</dbReference>
<dbReference type="InterPro" id="IPR050545">
    <property type="entry name" value="Mycobact_MmpL"/>
</dbReference>
<sequence>MIRQMRPARVDLGRYRNAPARREVEDDPGRAGGAGRATAFVRVGLALALVLVWLAAMGVGGPTFGKISEVSSNDQATFLPAEAESTRAQQEAARFQQGQAIPAVVVGEAEPEQDAAALQRLGDGLSGVDGVERVLGPTPSEDGRAVQYIALISSGDDAEREAADVVADLRAQLDQVGGELDAGRWHVAGPAGFAADLGAAFAGIDGVLLLVALIVVFVILVLVYRSVLLPVLVLVTAMAALCAAILAVYAMAAAEWIQLNGQSQGILSILVIGATTDYCLLLVARQREELLVRQRTAEAVRAAVRGSFGAITASAVTVALALLLLLFSDLNSNRALGPVAAVGIAFAWLAALTLLPALLTLLGRVAFWPSAPSAQRQHRRQHRRASRGAAFEQPLDRRGEPIAGLEDDHGVWTRIGGIVARRARPVWLVTAGVLALLCVGLTQVQADGASQSEVLLGASDARDGQRMLAEHFDAGTGSPAQIVAPARVQDEAVEVVQGADGVAEASLTAEGGAPAGTPPMNLPPAQIDGRVLISATLSDPAESLEAERTVAELRERLHRLDGDVLVGGTAAQNLDTNETAQRDLWVIIPLVLLMLLVILSVLLRSVLLPVVLVAATVLSFGAALGLSALVFRFVLGFEGGDPTVPLYGFVFLVALGVDYTIFLMTRARQELDVHGTRAGVLRALTVTGGVITSAGVVLAATFAALAVIPLQFMVQLAFIVCLGVLLDTLVVRTLLIPALVREIGPRVWWPATAS</sequence>
<keyword evidence="6 7" id="KW-0472">Membrane</keyword>
<feature type="transmembrane region" description="Helical" evidence="7">
    <location>
        <begin position="304"/>
        <end position="327"/>
    </location>
</feature>